<evidence type="ECO:0000256" key="1">
    <source>
        <dbReference type="SAM" id="Phobius"/>
    </source>
</evidence>
<protein>
    <submittedName>
        <fullName evidence="2">Uncharacterized protein</fullName>
    </submittedName>
</protein>
<dbReference type="RefSeq" id="WP_097042177.1">
    <property type="nucleotide sequence ID" value="NZ_OBEK01000003.1"/>
</dbReference>
<keyword evidence="1" id="KW-1133">Transmembrane helix</keyword>
<evidence type="ECO:0000313" key="3">
    <source>
        <dbReference type="Proteomes" id="UP000219356"/>
    </source>
</evidence>
<organism evidence="2 3">
    <name type="scientific">Terribacillus aidingensis</name>
    <dbReference type="NCBI Taxonomy" id="586416"/>
    <lineage>
        <taxon>Bacteria</taxon>
        <taxon>Bacillati</taxon>
        <taxon>Bacillota</taxon>
        <taxon>Bacilli</taxon>
        <taxon>Bacillales</taxon>
        <taxon>Bacillaceae</taxon>
        <taxon>Terribacillus</taxon>
    </lineage>
</organism>
<dbReference type="OrthoDB" id="2968861at2"/>
<dbReference type="Proteomes" id="UP000219356">
    <property type="component" value="Unassembled WGS sequence"/>
</dbReference>
<gene>
    <name evidence="2" type="ORF">SAMN05421503_2261</name>
</gene>
<dbReference type="EMBL" id="OBEK01000003">
    <property type="protein sequence ID" value="SNZ14199.1"/>
    <property type="molecule type" value="Genomic_DNA"/>
</dbReference>
<keyword evidence="1" id="KW-0472">Membrane</keyword>
<sequence>MTIKVTRQKNYYGGLARIKLYAVDRMLTKLKNGETYEFKPDSKLVNIRTTVQGGGYSNKVEVNDDSSVTIKVNPFSKTLYFIGVIGIILAWLFKFDLYIVSSIAFFIIAFIALNKSHILSVDKKPEN</sequence>
<keyword evidence="3" id="KW-1185">Reference proteome</keyword>
<name>A0A285NXN2_9BACI</name>
<feature type="transmembrane region" description="Helical" evidence="1">
    <location>
        <begin position="75"/>
        <end position="92"/>
    </location>
</feature>
<evidence type="ECO:0000313" key="2">
    <source>
        <dbReference type="EMBL" id="SNZ14199.1"/>
    </source>
</evidence>
<keyword evidence="1" id="KW-0812">Transmembrane</keyword>
<accession>A0A285NXN2</accession>
<proteinExistence type="predicted"/>
<reference evidence="3" key="1">
    <citation type="submission" date="2017-09" db="EMBL/GenBank/DDBJ databases">
        <authorList>
            <person name="Varghese N."/>
            <person name="Submissions S."/>
        </authorList>
    </citation>
    <scope>NUCLEOTIDE SEQUENCE [LARGE SCALE GENOMIC DNA]</scope>
    <source>
        <strain evidence="3">CGMCC 1.8913</strain>
    </source>
</reference>
<dbReference type="AlphaFoldDB" id="A0A285NXN2"/>